<evidence type="ECO:0000256" key="6">
    <source>
        <dbReference type="ARBA" id="ARBA00022989"/>
    </source>
</evidence>
<keyword evidence="5 8" id="KW-0812">Transmembrane</keyword>
<evidence type="ECO:0000256" key="1">
    <source>
        <dbReference type="ARBA" id="ARBA00004127"/>
    </source>
</evidence>
<evidence type="ECO:0000256" key="3">
    <source>
        <dbReference type="ARBA" id="ARBA00022448"/>
    </source>
</evidence>
<evidence type="ECO:0008006" key="11">
    <source>
        <dbReference type="Google" id="ProtNLM"/>
    </source>
</evidence>
<dbReference type="GO" id="GO:0005464">
    <property type="term" value="F:UDP-xylose transmembrane transporter activity"/>
    <property type="evidence" value="ECO:0007669"/>
    <property type="project" value="TreeGrafter"/>
</dbReference>
<dbReference type="GO" id="GO:0000139">
    <property type="term" value="C:Golgi membrane"/>
    <property type="evidence" value="ECO:0007669"/>
    <property type="project" value="TreeGrafter"/>
</dbReference>
<dbReference type="AlphaFoldDB" id="A0A7J7J1W0"/>
<feature type="transmembrane region" description="Helical" evidence="8">
    <location>
        <begin position="299"/>
        <end position="323"/>
    </location>
</feature>
<gene>
    <name evidence="9" type="ORF">EB796_021581</name>
</gene>
<dbReference type="Pfam" id="PF08449">
    <property type="entry name" value="UAA"/>
    <property type="match status" value="1"/>
</dbReference>
<keyword evidence="4" id="KW-0762">Sugar transport</keyword>
<evidence type="ECO:0000256" key="8">
    <source>
        <dbReference type="SAM" id="Phobius"/>
    </source>
</evidence>
<dbReference type="SUPFAM" id="SSF103481">
    <property type="entry name" value="Multidrug resistance efflux transporter EmrE"/>
    <property type="match status" value="2"/>
</dbReference>
<feature type="transmembrane region" description="Helical" evidence="8">
    <location>
        <begin position="75"/>
        <end position="96"/>
    </location>
</feature>
<feature type="transmembrane region" description="Helical" evidence="8">
    <location>
        <begin position="102"/>
        <end position="120"/>
    </location>
</feature>
<feature type="transmembrane region" description="Helical" evidence="8">
    <location>
        <begin position="12"/>
        <end position="29"/>
    </location>
</feature>
<dbReference type="GO" id="GO:0005462">
    <property type="term" value="F:UDP-N-acetylglucosamine transmembrane transporter activity"/>
    <property type="evidence" value="ECO:0007669"/>
    <property type="project" value="TreeGrafter"/>
</dbReference>
<comment type="similarity">
    <text evidence="2">Belongs to the nucleotide-sugar transporter family. SLC35B subfamily.</text>
</comment>
<comment type="caution">
    <text evidence="9">The sequence shown here is derived from an EMBL/GenBank/DDBJ whole genome shotgun (WGS) entry which is preliminary data.</text>
</comment>
<feature type="transmembrane region" description="Helical" evidence="8">
    <location>
        <begin position="271"/>
        <end position="293"/>
    </location>
</feature>
<proteinExistence type="inferred from homology"/>
<dbReference type="PANTHER" id="PTHR10778:SF4">
    <property type="entry name" value="NUCLEOTIDE SUGAR TRANSPORTER SLC35B4"/>
    <property type="match status" value="1"/>
</dbReference>
<evidence type="ECO:0000256" key="5">
    <source>
        <dbReference type="ARBA" id="ARBA00022692"/>
    </source>
</evidence>
<feature type="transmembrane region" description="Helical" evidence="8">
    <location>
        <begin position="41"/>
        <end position="63"/>
    </location>
</feature>
<dbReference type="GO" id="GO:0005789">
    <property type="term" value="C:endoplasmic reticulum membrane"/>
    <property type="evidence" value="ECO:0007669"/>
    <property type="project" value="TreeGrafter"/>
</dbReference>
<dbReference type="OrthoDB" id="999962at2759"/>
<accession>A0A7J7J1W0</accession>
<dbReference type="Proteomes" id="UP000593567">
    <property type="component" value="Unassembled WGS sequence"/>
</dbReference>
<keyword evidence="7 8" id="KW-0472">Membrane</keyword>
<keyword evidence="10" id="KW-1185">Reference proteome</keyword>
<keyword evidence="3" id="KW-0813">Transport</keyword>
<evidence type="ECO:0000313" key="10">
    <source>
        <dbReference type="Proteomes" id="UP000593567"/>
    </source>
</evidence>
<evidence type="ECO:0000256" key="2">
    <source>
        <dbReference type="ARBA" id="ARBA00010694"/>
    </source>
</evidence>
<dbReference type="EMBL" id="VXIV02003192">
    <property type="protein sequence ID" value="KAF6020139.1"/>
    <property type="molecule type" value="Genomic_DNA"/>
</dbReference>
<keyword evidence="6 8" id="KW-1133">Transmembrane helix</keyword>
<reference evidence="9" key="1">
    <citation type="submission" date="2020-06" db="EMBL/GenBank/DDBJ databases">
        <title>Draft genome of Bugula neritina, a colonial animal packing powerful symbionts and potential medicines.</title>
        <authorList>
            <person name="Rayko M."/>
        </authorList>
    </citation>
    <scope>NUCLEOTIDE SEQUENCE [LARGE SCALE GENOMIC DNA]</scope>
    <source>
        <strain evidence="9">Kwan_BN1</strain>
    </source>
</reference>
<evidence type="ECO:0000313" key="9">
    <source>
        <dbReference type="EMBL" id="KAF6020139.1"/>
    </source>
</evidence>
<protein>
    <recommendedName>
        <fullName evidence="11">SLC35B4</fullName>
    </recommendedName>
</protein>
<feature type="transmembrane region" description="Helical" evidence="8">
    <location>
        <begin position="166"/>
        <end position="184"/>
    </location>
</feature>
<evidence type="ECO:0000256" key="4">
    <source>
        <dbReference type="ARBA" id="ARBA00022597"/>
    </source>
</evidence>
<dbReference type="PANTHER" id="PTHR10778">
    <property type="entry name" value="SOLUTE CARRIER FAMILY 35 MEMBER B"/>
    <property type="match status" value="1"/>
</dbReference>
<feature type="transmembrane region" description="Helical" evidence="8">
    <location>
        <begin position="236"/>
        <end position="259"/>
    </location>
</feature>
<evidence type="ECO:0000256" key="7">
    <source>
        <dbReference type="ARBA" id="ARBA00023136"/>
    </source>
</evidence>
<dbReference type="InterPro" id="IPR037185">
    <property type="entry name" value="EmrE-like"/>
</dbReference>
<comment type="subcellular location">
    <subcellularLocation>
        <location evidence="1">Endomembrane system</location>
        <topology evidence="1">Multi-pass membrane protein</topology>
    </subcellularLocation>
</comment>
<dbReference type="InterPro" id="IPR013657">
    <property type="entry name" value="SCL35B1-4/HUT1"/>
</dbReference>
<organism evidence="9 10">
    <name type="scientific">Bugula neritina</name>
    <name type="common">Brown bryozoan</name>
    <name type="synonym">Sertularia neritina</name>
    <dbReference type="NCBI Taxonomy" id="10212"/>
    <lineage>
        <taxon>Eukaryota</taxon>
        <taxon>Metazoa</taxon>
        <taxon>Spiralia</taxon>
        <taxon>Lophotrochozoa</taxon>
        <taxon>Bryozoa</taxon>
        <taxon>Gymnolaemata</taxon>
        <taxon>Cheilostomatida</taxon>
        <taxon>Flustrina</taxon>
        <taxon>Buguloidea</taxon>
        <taxon>Bugulidae</taxon>
        <taxon>Bugula</taxon>
    </lineage>
</organism>
<sequence>MAAANFSYRKVAFCVTAALISCVLNVFFLEKLISAEKNSSNLITASGFLLIAIDGLIFTSKFFTVKPVVPLRHNALLVFIFFLSNLGNNLAFKYHIPMTLHMIFKSGSLMSSLLLGALLLKRKYTITKYVSVVTITIGIILCTYASSEQAPSETAAVTNIKYKEFIIGLSLLLFTLFASSYMGVLQERLAARFGKHPRESLFYNHALPLPFFLFLHKDLAEQISIFNSSEPMEVPLIGVMVPYLWLLLACNAFFQYLCINFVFQLTTECTSLTVTLVITIRKFLSLLISVFYFGNRFTVLHWIGAGCVFGGSAMFTELHNLLLSRKKKD</sequence>
<name>A0A7J7J1W0_BUGNE</name>